<name>A0A0C2S3E5_AMAMK</name>
<gene>
    <name evidence="2" type="ORF">M378DRAFT_172045</name>
</gene>
<dbReference type="InParanoid" id="A0A0C2S3E5"/>
<accession>A0A0C2S3E5</accession>
<sequence length="559" mass="63100">GHVLAAGSETDYELNTILSEIEGVRRAERFKLRLWPPHIAADQRAQLEKLWSPPQLSEKGDNGIMGEVEEKKPRPVIDDFKTAVQVFADFLQYLFRSAKVFISDSESYIDPTFTWSSIERNITFVLTHPNAWEGKQQSQMREAAVAARLVDGSTAADRITFVTEGEANLYFCLDKNPELYQKSVGLLVADCGSTNIDLSAYSQTEKGRYKEIASPDCLLQGSIFVTSRAREYFKGKFKDSQFGDDDDVEAMARAFDQPKGAKCTFRDPDIPYFVKFGGWRDNDQKYGISNGKFKVEGPQVAKFFEPAVQDTIAGVINQCRNTKDGVSIKYVLLVGGFGTSDYLYARLRDYFKSSGIVVLRPHNAHLNKAGADGSIFWYLDRYVFTQVARFSYGDGADDSPSDGSSTTRRFLKSMTKLLTGHADRLTKQPDFHGIDHFVSEFGNLINRNPQAIKLHIEDWEQTLDPLLNVLNRLLVPSKIDSLKDGYCQQCRFFQITSDTLTHFQTLRQKEDPDVEKYLKLLEEIIRYGDAGNFDMNFNGVVFGSAAIVGFMMAILAHQR</sequence>
<reference evidence="2 3" key="1">
    <citation type="submission" date="2014-04" db="EMBL/GenBank/DDBJ databases">
        <title>Evolutionary Origins and Diversification of the Mycorrhizal Mutualists.</title>
        <authorList>
            <consortium name="DOE Joint Genome Institute"/>
            <consortium name="Mycorrhizal Genomics Consortium"/>
            <person name="Kohler A."/>
            <person name="Kuo A."/>
            <person name="Nagy L.G."/>
            <person name="Floudas D."/>
            <person name="Copeland A."/>
            <person name="Barry K.W."/>
            <person name="Cichocki N."/>
            <person name="Veneault-Fourrey C."/>
            <person name="LaButti K."/>
            <person name="Lindquist E.A."/>
            <person name="Lipzen A."/>
            <person name="Lundell T."/>
            <person name="Morin E."/>
            <person name="Murat C."/>
            <person name="Riley R."/>
            <person name="Ohm R."/>
            <person name="Sun H."/>
            <person name="Tunlid A."/>
            <person name="Henrissat B."/>
            <person name="Grigoriev I.V."/>
            <person name="Hibbett D.S."/>
            <person name="Martin F."/>
        </authorList>
    </citation>
    <scope>NUCLEOTIDE SEQUENCE [LARGE SCALE GENOMIC DNA]</scope>
    <source>
        <strain evidence="2 3">Koide BX008</strain>
    </source>
</reference>
<dbReference type="STRING" id="946122.A0A0C2S3E5"/>
<dbReference type="SUPFAM" id="SSF53067">
    <property type="entry name" value="Actin-like ATPase domain"/>
    <property type="match status" value="1"/>
</dbReference>
<keyword evidence="1" id="KW-1133">Transmembrane helix</keyword>
<proteinExistence type="predicted"/>
<dbReference type="Gene3D" id="3.30.420.40">
    <property type="match status" value="2"/>
</dbReference>
<keyword evidence="1" id="KW-0812">Transmembrane</keyword>
<dbReference type="CDD" id="cd10170">
    <property type="entry name" value="ASKHA_NBD_HSP70"/>
    <property type="match status" value="1"/>
</dbReference>
<evidence type="ECO:0000313" key="3">
    <source>
        <dbReference type="Proteomes" id="UP000054549"/>
    </source>
</evidence>
<dbReference type="InterPro" id="IPR043129">
    <property type="entry name" value="ATPase_NBD"/>
</dbReference>
<keyword evidence="1" id="KW-0472">Membrane</keyword>
<dbReference type="Gene3D" id="3.90.640.10">
    <property type="entry name" value="Actin, Chain A, domain 4"/>
    <property type="match status" value="1"/>
</dbReference>
<keyword evidence="3" id="KW-1185">Reference proteome</keyword>
<dbReference type="PANTHER" id="PTHR14187:SF5">
    <property type="entry name" value="HEAT SHOCK 70 KDA PROTEIN 12A"/>
    <property type="match status" value="1"/>
</dbReference>
<evidence type="ECO:0000256" key="1">
    <source>
        <dbReference type="SAM" id="Phobius"/>
    </source>
</evidence>
<dbReference type="HOGENOM" id="CLU_487980_0_0_1"/>
<feature type="transmembrane region" description="Helical" evidence="1">
    <location>
        <begin position="535"/>
        <end position="556"/>
    </location>
</feature>
<protein>
    <submittedName>
        <fullName evidence="2">Uncharacterized protein</fullName>
    </submittedName>
</protein>
<dbReference type="Proteomes" id="UP000054549">
    <property type="component" value="Unassembled WGS sequence"/>
</dbReference>
<evidence type="ECO:0000313" key="2">
    <source>
        <dbReference type="EMBL" id="KIL57175.1"/>
    </source>
</evidence>
<feature type="non-terminal residue" evidence="2">
    <location>
        <position position="1"/>
    </location>
</feature>
<organism evidence="2 3">
    <name type="scientific">Amanita muscaria (strain Koide BX008)</name>
    <dbReference type="NCBI Taxonomy" id="946122"/>
    <lineage>
        <taxon>Eukaryota</taxon>
        <taxon>Fungi</taxon>
        <taxon>Dikarya</taxon>
        <taxon>Basidiomycota</taxon>
        <taxon>Agaricomycotina</taxon>
        <taxon>Agaricomycetes</taxon>
        <taxon>Agaricomycetidae</taxon>
        <taxon>Agaricales</taxon>
        <taxon>Pluteineae</taxon>
        <taxon>Amanitaceae</taxon>
        <taxon>Amanita</taxon>
    </lineage>
</organism>
<dbReference type="OrthoDB" id="2963168at2759"/>
<dbReference type="AlphaFoldDB" id="A0A0C2S3E5"/>
<dbReference type="EMBL" id="KN818379">
    <property type="protein sequence ID" value="KIL57175.1"/>
    <property type="molecule type" value="Genomic_DNA"/>
</dbReference>
<dbReference type="PANTHER" id="PTHR14187">
    <property type="entry name" value="ALPHA KINASE/ELONGATION FACTOR 2 KINASE"/>
    <property type="match status" value="1"/>
</dbReference>